<keyword evidence="1" id="KW-0378">Hydrolase</keyword>
<dbReference type="RefSeq" id="XP_033657072.1">
    <property type="nucleotide sequence ID" value="XM_033794908.1"/>
</dbReference>
<protein>
    <recommendedName>
        <fullName evidence="4">Thioesterase domain-containing protein</fullName>
    </recommendedName>
</protein>
<proteinExistence type="predicted"/>
<dbReference type="GeneID" id="54548083"/>
<dbReference type="GO" id="GO:0047617">
    <property type="term" value="F:fatty acyl-CoA hydrolase activity"/>
    <property type="evidence" value="ECO:0007669"/>
    <property type="project" value="InterPro"/>
</dbReference>
<dbReference type="Gene3D" id="3.10.129.10">
    <property type="entry name" value="Hotdog Thioesterase"/>
    <property type="match status" value="1"/>
</dbReference>
<sequence>DASPFERVKRWFDLAGSGDYHGHDSLLARIMTLESVVVEPTPSNPHHAVVTFSMTVPKELCNIIGSLHGGAVALIFDVCTSTAISALSREGFWDTGHVSR</sequence>
<feature type="non-terminal residue" evidence="2">
    <location>
        <position position="100"/>
    </location>
</feature>
<evidence type="ECO:0000256" key="1">
    <source>
        <dbReference type="ARBA" id="ARBA00022801"/>
    </source>
</evidence>
<evidence type="ECO:0008006" key="4">
    <source>
        <dbReference type="Google" id="ProtNLM"/>
    </source>
</evidence>
<evidence type="ECO:0000313" key="3">
    <source>
        <dbReference type="Proteomes" id="UP000800097"/>
    </source>
</evidence>
<gene>
    <name evidence="2" type="ORF">EI97DRAFT_356867</name>
</gene>
<keyword evidence="3" id="KW-1185">Reference proteome</keyword>
<dbReference type="OrthoDB" id="2831072at2759"/>
<dbReference type="InterPro" id="IPR039298">
    <property type="entry name" value="ACOT13"/>
</dbReference>
<accession>A0A6A6JTV5</accession>
<dbReference type="Proteomes" id="UP000800097">
    <property type="component" value="Unassembled WGS sequence"/>
</dbReference>
<dbReference type="PANTHER" id="PTHR21660:SF1">
    <property type="entry name" value="ACYL-COENZYME A THIOESTERASE 13"/>
    <property type="match status" value="1"/>
</dbReference>
<organism evidence="2 3">
    <name type="scientific">Westerdykella ornata</name>
    <dbReference type="NCBI Taxonomy" id="318751"/>
    <lineage>
        <taxon>Eukaryota</taxon>
        <taxon>Fungi</taxon>
        <taxon>Dikarya</taxon>
        <taxon>Ascomycota</taxon>
        <taxon>Pezizomycotina</taxon>
        <taxon>Dothideomycetes</taxon>
        <taxon>Pleosporomycetidae</taxon>
        <taxon>Pleosporales</taxon>
        <taxon>Sporormiaceae</taxon>
        <taxon>Westerdykella</taxon>
    </lineage>
</organism>
<dbReference type="AlphaFoldDB" id="A0A6A6JTV5"/>
<evidence type="ECO:0000313" key="2">
    <source>
        <dbReference type="EMBL" id="KAF2279533.1"/>
    </source>
</evidence>
<reference evidence="2" key="1">
    <citation type="journal article" date="2020" name="Stud. Mycol.">
        <title>101 Dothideomycetes genomes: a test case for predicting lifestyles and emergence of pathogens.</title>
        <authorList>
            <person name="Haridas S."/>
            <person name="Albert R."/>
            <person name="Binder M."/>
            <person name="Bloem J."/>
            <person name="Labutti K."/>
            <person name="Salamov A."/>
            <person name="Andreopoulos B."/>
            <person name="Baker S."/>
            <person name="Barry K."/>
            <person name="Bills G."/>
            <person name="Bluhm B."/>
            <person name="Cannon C."/>
            <person name="Castanera R."/>
            <person name="Culley D."/>
            <person name="Daum C."/>
            <person name="Ezra D."/>
            <person name="Gonzalez J."/>
            <person name="Henrissat B."/>
            <person name="Kuo A."/>
            <person name="Liang C."/>
            <person name="Lipzen A."/>
            <person name="Lutzoni F."/>
            <person name="Magnuson J."/>
            <person name="Mondo S."/>
            <person name="Nolan M."/>
            <person name="Ohm R."/>
            <person name="Pangilinan J."/>
            <person name="Park H.-J."/>
            <person name="Ramirez L."/>
            <person name="Alfaro M."/>
            <person name="Sun H."/>
            <person name="Tritt A."/>
            <person name="Yoshinaga Y."/>
            <person name="Zwiers L.-H."/>
            <person name="Turgeon B."/>
            <person name="Goodwin S."/>
            <person name="Spatafora J."/>
            <person name="Crous P."/>
            <person name="Grigoriev I."/>
        </authorList>
    </citation>
    <scope>NUCLEOTIDE SEQUENCE</scope>
    <source>
        <strain evidence="2">CBS 379.55</strain>
    </source>
</reference>
<dbReference type="InterPro" id="IPR029069">
    <property type="entry name" value="HotDog_dom_sf"/>
</dbReference>
<feature type="non-terminal residue" evidence="2">
    <location>
        <position position="1"/>
    </location>
</feature>
<name>A0A6A6JTV5_WESOR</name>
<dbReference type="SUPFAM" id="SSF54637">
    <property type="entry name" value="Thioesterase/thiol ester dehydrase-isomerase"/>
    <property type="match status" value="1"/>
</dbReference>
<dbReference type="PANTHER" id="PTHR21660">
    <property type="entry name" value="THIOESTERASE SUPERFAMILY MEMBER-RELATED"/>
    <property type="match status" value="1"/>
</dbReference>
<dbReference type="EMBL" id="ML986486">
    <property type="protein sequence ID" value="KAF2279533.1"/>
    <property type="molecule type" value="Genomic_DNA"/>
</dbReference>